<dbReference type="GeneID" id="59350034"/>
<evidence type="ECO:0000313" key="9">
    <source>
        <dbReference type="Proteomes" id="UP000636479"/>
    </source>
</evidence>
<name>A0A8H6S9Y2_9AGAR</name>
<dbReference type="Pfam" id="PF00293">
    <property type="entry name" value="NUDIX"/>
    <property type="match status" value="1"/>
</dbReference>
<dbReference type="AlphaFoldDB" id="A0A8H6S9Y2"/>
<dbReference type="GO" id="GO:0046872">
    <property type="term" value="F:metal ion binding"/>
    <property type="evidence" value="ECO:0007669"/>
    <property type="project" value="UniProtKB-KW"/>
</dbReference>
<comment type="cofactor">
    <cofactor evidence="2">
        <name>Mg(2+)</name>
        <dbReference type="ChEBI" id="CHEBI:18420"/>
    </cofactor>
</comment>
<evidence type="ECO:0000256" key="5">
    <source>
        <dbReference type="ARBA" id="ARBA00022842"/>
    </source>
</evidence>
<dbReference type="RefSeq" id="XP_037216912.1">
    <property type="nucleotide sequence ID" value="XM_037367518.1"/>
</dbReference>
<evidence type="ECO:0000256" key="3">
    <source>
        <dbReference type="ARBA" id="ARBA00022723"/>
    </source>
</evidence>
<comment type="caution">
    <text evidence="8">The sequence shown here is derived from an EMBL/GenBank/DDBJ whole genome shotgun (WGS) entry which is preliminary data.</text>
</comment>
<evidence type="ECO:0000256" key="6">
    <source>
        <dbReference type="ARBA" id="ARBA00023211"/>
    </source>
</evidence>
<dbReference type="InterPro" id="IPR000086">
    <property type="entry name" value="NUDIX_hydrolase_dom"/>
</dbReference>
<accession>A0A8H6S9Y2</accession>
<evidence type="ECO:0000256" key="2">
    <source>
        <dbReference type="ARBA" id="ARBA00001946"/>
    </source>
</evidence>
<dbReference type="GO" id="GO:0016818">
    <property type="term" value="F:hydrolase activity, acting on acid anhydrides, in phosphorus-containing anhydrides"/>
    <property type="evidence" value="ECO:0007669"/>
    <property type="project" value="InterPro"/>
</dbReference>
<dbReference type="CDD" id="cd18870">
    <property type="entry name" value="NUDIX_AcylCoAdiphos_Nudt19"/>
    <property type="match status" value="1"/>
</dbReference>
<dbReference type="Proteomes" id="UP000636479">
    <property type="component" value="Unassembled WGS sequence"/>
</dbReference>
<dbReference type="GO" id="GO:0005739">
    <property type="term" value="C:mitochondrion"/>
    <property type="evidence" value="ECO:0007669"/>
    <property type="project" value="TreeGrafter"/>
</dbReference>
<feature type="domain" description="Nudix hydrolase" evidence="7">
    <location>
        <begin position="32"/>
        <end position="217"/>
    </location>
</feature>
<dbReference type="Gene3D" id="3.90.79.10">
    <property type="entry name" value="Nucleoside Triphosphate Pyrophosphohydrolase"/>
    <property type="match status" value="1"/>
</dbReference>
<keyword evidence="5" id="KW-0460">Magnesium</keyword>
<dbReference type="OrthoDB" id="1695362at2759"/>
<keyword evidence="3" id="KW-0479">Metal-binding</keyword>
<evidence type="ECO:0000259" key="7">
    <source>
        <dbReference type="PROSITE" id="PS51462"/>
    </source>
</evidence>
<protein>
    <submittedName>
        <fullName evidence="8">Nudix hydrolase domain-containing protein</fullName>
    </submittedName>
</protein>
<dbReference type="InterPro" id="IPR039121">
    <property type="entry name" value="NUDT19"/>
</dbReference>
<proteinExistence type="predicted"/>
<evidence type="ECO:0000256" key="4">
    <source>
        <dbReference type="ARBA" id="ARBA00022801"/>
    </source>
</evidence>
<evidence type="ECO:0000313" key="8">
    <source>
        <dbReference type="EMBL" id="KAF7295549.1"/>
    </source>
</evidence>
<keyword evidence="9" id="KW-1185">Reference proteome</keyword>
<dbReference type="SUPFAM" id="SSF55811">
    <property type="entry name" value="Nudix"/>
    <property type="match status" value="1"/>
</dbReference>
<organism evidence="8 9">
    <name type="scientific">Mycena indigotica</name>
    <dbReference type="NCBI Taxonomy" id="2126181"/>
    <lineage>
        <taxon>Eukaryota</taxon>
        <taxon>Fungi</taxon>
        <taxon>Dikarya</taxon>
        <taxon>Basidiomycota</taxon>
        <taxon>Agaricomycotina</taxon>
        <taxon>Agaricomycetes</taxon>
        <taxon>Agaricomycetidae</taxon>
        <taxon>Agaricales</taxon>
        <taxon>Marasmiineae</taxon>
        <taxon>Mycenaceae</taxon>
        <taxon>Mycena</taxon>
    </lineage>
</organism>
<comment type="cofactor">
    <cofactor evidence="1">
        <name>Mn(2+)</name>
        <dbReference type="ChEBI" id="CHEBI:29035"/>
    </cofactor>
</comment>
<dbReference type="PROSITE" id="PS51462">
    <property type="entry name" value="NUDIX"/>
    <property type="match status" value="1"/>
</dbReference>
<sequence>MLARTRVFGAVSFFLQPRLRAMSSSTPKPPSAPRPSASLVVINPRNEILFVHRNPEARSFGGVHVFPGGNFDAAQDSSLAETAIRETFEEAGLLFASGSGSNFPDNEAFDIARKSVHANNGWKEFLKKYELKPDTQALLPFTQWITPSFVPRRFQTQFFVTFLAGSSSAGFSSGTKEERIPTSDGGLEVLSARFLHPRTAIALFASNEITLMPPQYYIVKTLADLLASADGPSTLAERANIERLANGPFGRIVINPKLLKTPDIPKGTTVLTYEGDETRGGPPGRMHRAITKMNKAGVTTEITLLRNFDIFTEVAELGSKL</sequence>
<keyword evidence="4 8" id="KW-0378">Hydrolase</keyword>
<dbReference type="InterPro" id="IPR015797">
    <property type="entry name" value="NUDIX_hydrolase-like_dom_sf"/>
</dbReference>
<dbReference type="EMBL" id="JACAZF010000009">
    <property type="protein sequence ID" value="KAF7295549.1"/>
    <property type="molecule type" value="Genomic_DNA"/>
</dbReference>
<gene>
    <name evidence="8" type="ORF">MIND_01094900</name>
</gene>
<dbReference type="PANTHER" id="PTHR12318:SF0">
    <property type="entry name" value="ACYL-COENZYME A DIPHOSPHATASE NUDT19"/>
    <property type="match status" value="1"/>
</dbReference>
<keyword evidence="6" id="KW-0464">Manganese</keyword>
<reference evidence="8" key="1">
    <citation type="submission" date="2020-05" db="EMBL/GenBank/DDBJ databases">
        <title>Mycena genomes resolve the evolution of fungal bioluminescence.</title>
        <authorList>
            <person name="Tsai I.J."/>
        </authorList>
    </citation>
    <scope>NUCLEOTIDE SEQUENCE</scope>
    <source>
        <strain evidence="8">171206Taipei</strain>
    </source>
</reference>
<dbReference type="PANTHER" id="PTHR12318">
    <property type="entry name" value="TESTOSTERONE-REGULATED PROTEIN RP2"/>
    <property type="match status" value="1"/>
</dbReference>
<evidence type="ECO:0000256" key="1">
    <source>
        <dbReference type="ARBA" id="ARBA00001936"/>
    </source>
</evidence>